<comment type="similarity">
    <text evidence="3 18">Belongs to the complex I subunit 2 family.</text>
</comment>
<evidence type="ECO:0000313" key="20">
    <source>
        <dbReference type="EMBL" id="QXT45533.1"/>
    </source>
</evidence>
<keyword evidence="16 18" id="KW-0472">Membrane</keyword>
<evidence type="ECO:0000256" key="13">
    <source>
        <dbReference type="ARBA" id="ARBA00023027"/>
    </source>
</evidence>
<feature type="transmembrane region" description="Helical" evidence="18">
    <location>
        <begin position="267"/>
        <end position="287"/>
    </location>
</feature>
<proteinExistence type="inferred from homology"/>
<protein>
    <recommendedName>
        <fullName evidence="5 18">NADH-ubiquinone oxidoreductase chain 2</fullName>
        <ecNumber evidence="4 18">7.1.1.2</ecNumber>
    </recommendedName>
</protein>
<dbReference type="PRINTS" id="PR01436">
    <property type="entry name" value="NADHDHGNASE2"/>
</dbReference>
<evidence type="ECO:0000256" key="6">
    <source>
        <dbReference type="ARBA" id="ARBA00022448"/>
    </source>
</evidence>
<feature type="transmembrane region" description="Helical" evidence="18">
    <location>
        <begin position="80"/>
        <end position="99"/>
    </location>
</feature>
<keyword evidence="7 18" id="KW-0679">Respiratory chain</keyword>
<evidence type="ECO:0000256" key="9">
    <source>
        <dbReference type="ARBA" id="ARBA00022792"/>
    </source>
</evidence>
<keyword evidence="12 18" id="KW-1133">Transmembrane helix</keyword>
<dbReference type="EMBL" id="MZ189364">
    <property type="protein sequence ID" value="QXT45533.1"/>
    <property type="molecule type" value="Genomic_DNA"/>
</dbReference>
<dbReference type="GO" id="GO:0005743">
    <property type="term" value="C:mitochondrial inner membrane"/>
    <property type="evidence" value="ECO:0007669"/>
    <property type="project" value="UniProtKB-SubCell"/>
</dbReference>
<feature type="transmembrane region" description="Helical" evidence="18">
    <location>
        <begin position="56"/>
        <end position="74"/>
    </location>
</feature>
<sequence>MFKLLFFSFLIFGSLIAISSYSWFGMWIGLEINLLSIIPLLKSPQSLYPSESAMKYFITQSLASMVFLFSILMLNNLNEFIFSNLNFFLNLALNSALLLKVGMAPFHSWFPEVMEGLNWSMAFTLLTWQKLSPMVILMYSLNTINFLVFIIISSAMVSGILGLNQISLRKILAYSSINHMAWMLASILYMKMIWFWYFCIYFLILVNIIVMLEIFQIFYLKQLFNSMNQNKLMKLFFILNFFNLGGLPPFLGFLPKWLISNNLIENNFFFVNFILIIFTLIPLFFYMRMTFSTLTFFQNEFIFSIPTTLKFWIILLNSFTLAGLLVCTSILSIF</sequence>
<dbReference type="InterPro" id="IPR001750">
    <property type="entry name" value="ND/Mrp_TM"/>
</dbReference>
<evidence type="ECO:0000256" key="2">
    <source>
        <dbReference type="ARBA" id="ARBA00004448"/>
    </source>
</evidence>
<comment type="function">
    <text evidence="1">Core subunit of the mitochondrial membrane respiratory chain NADH dehydrogenase (Complex I) that is believed to belong to the minimal assembly required for catalysis. Complex I functions in the transfer of electrons from NADH to the respiratory chain. The immediate electron acceptor for the enzyme is believed to be ubiquinone.</text>
</comment>
<evidence type="ECO:0000256" key="4">
    <source>
        <dbReference type="ARBA" id="ARBA00012944"/>
    </source>
</evidence>
<organism evidence="20">
    <name type="scientific">Leptinotarsa decemlineata</name>
    <name type="common">Colorado potato beetle</name>
    <name type="synonym">Doryphora decemlineata</name>
    <dbReference type="NCBI Taxonomy" id="7539"/>
    <lineage>
        <taxon>Eukaryota</taxon>
        <taxon>Metazoa</taxon>
        <taxon>Ecdysozoa</taxon>
        <taxon>Arthropoda</taxon>
        <taxon>Hexapoda</taxon>
        <taxon>Insecta</taxon>
        <taxon>Pterygota</taxon>
        <taxon>Neoptera</taxon>
        <taxon>Endopterygota</taxon>
        <taxon>Coleoptera</taxon>
        <taxon>Polyphaga</taxon>
        <taxon>Cucujiformia</taxon>
        <taxon>Chrysomeloidea</taxon>
        <taxon>Chrysomelidae</taxon>
        <taxon>Chrysomelinae</taxon>
        <taxon>Doryphorini</taxon>
        <taxon>Leptinotarsa</taxon>
    </lineage>
</organism>
<accession>A0A8F6U6U1</accession>
<geneLocation type="mitochondrion" evidence="20"/>
<keyword evidence="6" id="KW-0813">Transport</keyword>
<keyword evidence="15 18" id="KW-0496">Mitochondrion</keyword>
<keyword evidence="13 18" id="KW-0520">NAD</keyword>
<reference evidence="20" key="1">
    <citation type="submission" date="2021-05" db="EMBL/GenBank/DDBJ databases">
        <title>The complete mitochondrial genome of invasive insect Leptinotarsa decemlineata Say 1824 (Coleoptera: Chrysomelidae).</title>
        <authorList>
            <person name="Dai T.-M."/>
            <person name="Tian H."/>
            <person name="Wang Y.-S."/>
        </authorList>
    </citation>
    <scope>NUCLEOTIDE SEQUENCE</scope>
</reference>
<name>A0A8F6U6U1_LEPDE</name>
<comment type="subcellular location">
    <subcellularLocation>
        <location evidence="2 18">Mitochondrion inner membrane</location>
        <topology evidence="2 18">Multi-pass membrane protein</topology>
    </subcellularLocation>
</comment>
<evidence type="ECO:0000256" key="10">
    <source>
        <dbReference type="ARBA" id="ARBA00022967"/>
    </source>
</evidence>
<dbReference type="EC" id="7.1.1.2" evidence="4 18"/>
<evidence type="ECO:0000256" key="11">
    <source>
        <dbReference type="ARBA" id="ARBA00022982"/>
    </source>
</evidence>
<evidence type="ECO:0000256" key="14">
    <source>
        <dbReference type="ARBA" id="ARBA00023075"/>
    </source>
</evidence>
<dbReference type="AlphaFoldDB" id="A0A8F6U6U1"/>
<gene>
    <name evidence="20" type="primary">ND2</name>
</gene>
<dbReference type="InterPro" id="IPR003917">
    <property type="entry name" value="NADH_UbQ_OxRdtase_chain2"/>
</dbReference>
<evidence type="ECO:0000256" key="18">
    <source>
        <dbReference type="RuleBase" id="RU003403"/>
    </source>
</evidence>
<comment type="function">
    <text evidence="18">Core subunit of the mitochondrial membrane respiratory chain NADH dehydrogenase (Complex I) which catalyzes electron transfer from NADH through the respiratory chain, using ubiquinone as an electron acceptor. Essential for the catalytic activity and assembly of complex I.</text>
</comment>
<evidence type="ECO:0000256" key="15">
    <source>
        <dbReference type="ARBA" id="ARBA00023128"/>
    </source>
</evidence>
<dbReference type="PANTHER" id="PTHR46552:SF1">
    <property type="entry name" value="NADH-UBIQUINONE OXIDOREDUCTASE CHAIN 2"/>
    <property type="match status" value="1"/>
</dbReference>
<keyword evidence="11 18" id="KW-0249">Electron transport</keyword>
<evidence type="ECO:0000256" key="5">
    <source>
        <dbReference type="ARBA" id="ARBA00021008"/>
    </source>
</evidence>
<dbReference type="InterPro" id="IPR050175">
    <property type="entry name" value="Complex_I_Subunit_2"/>
</dbReference>
<dbReference type="GO" id="GO:0008137">
    <property type="term" value="F:NADH dehydrogenase (ubiquinone) activity"/>
    <property type="evidence" value="ECO:0007669"/>
    <property type="project" value="UniProtKB-EC"/>
</dbReference>
<keyword evidence="8 18" id="KW-0812">Transmembrane</keyword>
<feature type="transmembrane region" description="Helical" evidence="18">
    <location>
        <begin position="195"/>
        <end position="220"/>
    </location>
</feature>
<dbReference type="PANTHER" id="PTHR46552">
    <property type="entry name" value="NADH-UBIQUINONE OXIDOREDUCTASE CHAIN 2"/>
    <property type="match status" value="1"/>
</dbReference>
<comment type="catalytic activity">
    <reaction evidence="17 18">
        <text>a ubiquinone + NADH + 5 H(+)(in) = a ubiquinol + NAD(+) + 4 H(+)(out)</text>
        <dbReference type="Rhea" id="RHEA:29091"/>
        <dbReference type="Rhea" id="RHEA-COMP:9565"/>
        <dbReference type="Rhea" id="RHEA-COMP:9566"/>
        <dbReference type="ChEBI" id="CHEBI:15378"/>
        <dbReference type="ChEBI" id="CHEBI:16389"/>
        <dbReference type="ChEBI" id="CHEBI:17976"/>
        <dbReference type="ChEBI" id="CHEBI:57540"/>
        <dbReference type="ChEBI" id="CHEBI:57945"/>
        <dbReference type="EC" id="7.1.1.2"/>
    </reaction>
</comment>
<dbReference type="Pfam" id="PF00361">
    <property type="entry name" value="Proton_antipo_M"/>
    <property type="match status" value="1"/>
</dbReference>
<evidence type="ECO:0000256" key="17">
    <source>
        <dbReference type="ARBA" id="ARBA00049551"/>
    </source>
</evidence>
<dbReference type="OrthoDB" id="5861309at2759"/>
<keyword evidence="14 18" id="KW-0830">Ubiquinone</keyword>
<evidence type="ECO:0000256" key="12">
    <source>
        <dbReference type="ARBA" id="ARBA00022989"/>
    </source>
</evidence>
<keyword evidence="9 18" id="KW-0999">Mitochondrion inner membrane</keyword>
<feature type="transmembrane region" description="Helical" evidence="18">
    <location>
        <begin position="232"/>
        <end position="255"/>
    </location>
</feature>
<feature type="domain" description="NADH:quinone oxidoreductase/Mrp antiporter transmembrane" evidence="19">
    <location>
        <begin position="20"/>
        <end position="278"/>
    </location>
</feature>
<dbReference type="GO" id="GO:0006120">
    <property type="term" value="P:mitochondrial electron transport, NADH to ubiquinone"/>
    <property type="evidence" value="ECO:0007669"/>
    <property type="project" value="InterPro"/>
</dbReference>
<evidence type="ECO:0000256" key="8">
    <source>
        <dbReference type="ARBA" id="ARBA00022692"/>
    </source>
</evidence>
<evidence type="ECO:0000259" key="19">
    <source>
        <dbReference type="Pfam" id="PF00361"/>
    </source>
</evidence>
<evidence type="ECO:0000256" key="16">
    <source>
        <dbReference type="ARBA" id="ARBA00023136"/>
    </source>
</evidence>
<feature type="transmembrane region" description="Helical" evidence="18">
    <location>
        <begin position="308"/>
        <end position="333"/>
    </location>
</feature>
<evidence type="ECO:0000256" key="3">
    <source>
        <dbReference type="ARBA" id="ARBA00007012"/>
    </source>
</evidence>
<keyword evidence="10 18" id="KW-1278">Translocase</keyword>
<evidence type="ECO:0000256" key="1">
    <source>
        <dbReference type="ARBA" id="ARBA00003257"/>
    </source>
</evidence>
<evidence type="ECO:0000256" key="7">
    <source>
        <dbReference type="ARBA" id="ARBA00022660"/>
    </source>
</evidence>
<feature type="transmembrane region" description="Helical" evidence="18">
    <location>
        <begin position="146"/>
        <end position="164"/>
    </location>
</feature>